<comment type="caution">
    <text evidence="2">The sequence shown here is derived from an EMBL/GenBank/DDBJ whole genome shotgun (WGS) entry which is preliminary data.</text>
</comment>
<dbReference type="Proteomes" id="UP001165383">
    <property type="component" value="Unassembled WGS sequence"/>
</dbReference>
<evidence type="ECO:0000259" key="1">
    <source>
        <dbReference type="PROSITE" id="PS51819"/>
    </source>
</evidence>
<protein>
    <submittedName>
        <fullName evidence="2">VOC family protein</fullName>
    </submittedName>
</protein>
<name>A0ABT0SBP2_9SPHN</name>
<dbReference type="RefSeq" id="WP_249916200.1">
    <property type="nucleotide sequence ID" value="NZ_JAMGBB010000001.1"/>
</dbReference>
<gene>
    <name evidence="2" type="ORF">LZ518_11925</name>
</gene>
<dbReference type="SUPFAM" id="SSF54593">
    <property type="entry name" value="Glyoxalase/Bleomycin resistance protein/Dihydroxybiphenyl dioxygenase"/>
    <property type="match status" value="1"/>
</dbReference>
<reference evidence="2" key="1">
    <citation type="submission" date="2022-05" db="EMBL/GenBank/DDBJ databases">
        <authorList>
            <person name="Jo J.-H."/>
            <person name="Im W.-T."/>
        </authorList>
    </citation>
    <scope>NUCLEOTIDE SEQUENCE</scope>
    <source>
        <strain evidence="2">RB56-2</strain>
    </source>
</reference>
<dbReference type="InterPro" id="IPR037523">
    <property type="entry name" value="VOC_core"/>
</dbReference>
<dbReference type="Gene3D" id="3.10.180.10">
    <property type="entry name" value="2,3-Dihydroxybiphenyl 1,2-Dioxygenase, domain 1"/>
    <property type="match status" value="1"/>
</dbReference>
<dbReference type="CDD" id="cd06587">
    <property type="entry name" value="VOC"/>
    <property type="match status" value="1"/>
</dbReference>
<organism evidence="2 3">
    <name type="scientific">Sphingomonas brevis</name>
    <dbReference type="NCBI Taxonomy" id="2908206"/>
    <lineage>
        <taxon>Bacteria</taxon>
        <taxon>Pseudomonadati</taxon>
        <taxon>Pseudomonadota</taxon>
        <taxon>Alphaproteobacteria</taxon>
        <taxon>Sphingomonadales</taxon>
        <taxon>Sphingomonadaceae</taxon>
        <taxon>Sphingomonas</taxon>
    </lineage>
</organism>
<dbReference type="InterPro" id="IPR029068">
    <property type="entry name" value="Glyas_Bleomycin-R_OHBP_Dase"/>
</dbReference>
<evidence type="ECO:0000313" key="2">
    <source>
        <dbReference type="EMBL" id="MCL6741835.1"/>
    </source>
</evidence>
<evidence type="ECO:0000313" key="3">
    <source>
        <dbReference type="Proteomes" id="UP001165383"/>
    </source>
</evidence>
<dbReference type="PROSITE" id="PS51819">
    <property type="entry name" value="VOC"/>
    <property type="match status" value="1"/>
</dbReference>
<keyword evidence="3" id="KW-1185">Reference proteome</keyword>
<sequence>MARITGLGGVFLKIADQEATSAWYKEILGIGGDWGAMFPFKNDDPEGFSLLSAFKPETDYFEPSKREFMINLRVDDLDGFIAELESKGVEILGRQDEDYGRFAWIVDLNDVKIELWQQLGPAPE</sequence>
<accession>A0ABT0SBP2</accession>
<proteinExistence type="predicted"/>
<feature type="domain" description="VOC" evidence="1">
    <location>
        <begin position="6"/>
        <end position="118"/>
    </location>
</feature>
<dbReference type="EMBL" id="JAMGBB010000001">
    <property type="protein sequence ID" value="MCL6741835.1"/>
    <property type="molecule type" value="Genomic_DNA"/>
</dbReference>